<protein>
    <submittedName>
        <fullName evidence="12">Heme utilization protein</fullName>
    </submittedName>
</protein>
<dbReference type="PROSITE" id="PS51779">
    <property type="entry name" value="POTRA"/>
    <property type="match status" value="1"/>
</dbReference>
<comment type="similarity">
    <text evidence="2">Belongs to the TPS (TC 1.B.20) family.</text>
</comment>
<organism evidence="12 13">
    <name type="scientific">Bradyrhizobium japonicum</name>
    <dbReference type="NCBI Taxonomy" id="375"/>
    <lineage>
        <taxon>Bacteria</taxon>
        <taxon>Pseudomonadati</taxon>
        <taxon>Pseudomonadota</taxon>
        <taxon>Alphaproteobacteria</taxon>
        <taxon>Hyphomicrobiales</taxon>
        <taxon>Nitrobacteraceae</taxon>
        <taxon>Bradyrhizobium</taxon>
    </lineage>
</organism>
<feature type="domain" description="POTRA" evidence="11">
    <location>
        <begin position="98"/>
        <end position="173"/>
    </location>
</feature>
<evidence type="ECO:0000256" key="1">
    <source>
        <dbReference type="ARBA" id="ARBA00004442"/>
    </source>
</evidence>
<dbReference type="InterPro" id="IPR013686">
    <property type="entry name" value="Polypept-transport_assoc_ShlB"/>
</dbReference>
<dbReference type="Gene3D" id="3.10.20.310">
    <property type="entry name" value="membrane protein fhac"/>
    <property type="match status" value="1"/>
</dbReference>
<sequence>MHLTNSYRLLGTAPLNYGEQLAARIEKRHLLVALVLAAPIFTGISQAFAQQANQPGFDPRQPEKYFENQSEQESLSRPPVTLPAVGRPNTGGDTKPQFVLRGIDVSGAQAIPRDRITAAYQPYLGKNVSQANLAAIAGAISDLYRADGFHLSRAIVPPQDIADGRVRIQVIEGAIVQAELKGDGAEQFGVRPMLDRVLAEQPSRLATLERQLFLINSGPGIRITDTALEEIGGATGRFRLIVHLKTWHVFSSFGLDNLGSSSVGPWQTYATGAFNSYLTPGDTLVVNLSTIANDPRELGFARLSYDAPVGVDGVRLGASVLYSAVRPGDARRLDSDITTTEAFELRASTVPFMSQSSALTLTLAGTFSNVSEHDLYGPWYNDHIRTASLTADYRLQDRFGGTNFATLTYRQGLDIFGASHFDDDLLSRDGAASNFSVLNLWFTRYQTLNDAWSLKLSAASQTASRPLFISQQFYLGGAAFGRGYGAAEISGDNGLAGSLELRFDQKLNFRYWTGYQLYAFGDAGAVWNDGYRLSDGLSLTSAGAGVRFFLPDDLQADLGVAVPLSYRAPDNERRSPRFLFTLSSAFRLCPERERGGRL</sequence>
<keyword evidence="8" id="KW-0998">Cell outer membrane</keyword>
<dbReference type="AlphaFoldDB" id="A0A0A3XPJ7"/>
<dbReference type="Pfam" id="PF08479">
    <property type="entry name" value="POTRA_2"/>
    <property type="match status" value="1"/>
</dbReference>
<gene>
    <name evidence="12" type="ORF">MA20_34685</name>
</gene>
<evidence type="ECO:0000256" key="3">
    <source>
        <dbReference type="ARBA" id="ARBA00022448"/>
    </source>
</evidence>
<dbReference type="GO" id="GO:0046819">
    <property type="term" value="P:protein secretion by the type V secretion system"/>
    <property type="evidence" value="ECO:0007669"/>
    <property type="project" value="TreeGrafter"/>
</dbReference>
<dbReference type="eggNOG" id="COG2831">
    <property type="taxonomic scope" value="Bacteria"/>
</dbReference>
<evidence type="ECO:0000256" key="5">
    <source>
        <dbReference type="ARBA" id="ARBA00022692"/>
    </source>
</evidence>
<evidence type="ECO:0000313" key="13">
    <source>
        <dbReference type="Proteomes" id="UP000030377"/>
    </source>
</evidence>
<evidence type="ECO:0000313" key="12">
    <source>
        <dbReference type="EMBL" id="KGT75194.1"/>
    </source>
</evidence>
<dbReference type="InterPro" id="IPR034746">
    <property type="entry name" value="POTRA"/>
</dbReference>
<evidence type="ECO:0000259" key="11">
    <source>
        <dbReference type="PROSITE" id="PS51779"/>
    </source>
</evidence>
<comment type="subcellular location">
    <subcellularLocation>
        <location evidence="1">Cell outer membrane</location>
    </subcellularLocation>
</comment>
<evidence type="ECO:0000256" key="6">
    <source>
        <dbReference type="ARBA" id="ARBA00022927"/>
    </source>
</evidence>
<keyword evidence="7 10" id="KW-0472">Membrane</keyword>
<dbReference type="InterPro" id="IPR005565">
    <property type="entry name" value="Hemolysn_activator_HlyB_C"/>
</dbReference>
<keyword evidence="10" id="KW-1133">Transmembrane helix</keyword>
<evidence type="ECO:0000256" key="7">
    <source>
        <dbReference type="ARBA" id="ARBA00023136"/>
    </source>
</evidence>
<dbReference type="PANTHER" id="PTHR34597">
    <property type="entry name" value="SLR1661 PROTEIN"/>
    <property type="match status" value="1"/>
</dbReference>
<reference evidence="12 13" key="1">
    <citation type="submission" date="2014-09" db="EMBL/GenBank/DDBJ databases">
        <title>Draft genome of Bradyrhizobium japonicum Is-34.</title>
        <authorList>
            <person name="Tsurumaru H."/>
            <person name="Yamakawa T."/>
            <person name="Hashimoto S."/>
            <person name="Okizaki K."/>
            <person name="Kanesaki Y."/>
            <person name="Yoshikawa H."/>
            <person name="Yajima S."/>
        </authorList>
    </citation>
    <scope>NUCLEOTIDE SEQUENCE [LARGE SCALE GENOMIC DNA]</scope>
    <source>
        <strain evidence="12 13">Is-34</strain>
    </source>
</reference>
<dbReference type="Proteomes" id="UP000030377">
    <property type="component" value="Unassembled WGS sequence"/>
</dbReference>
<keyword evidence="4" id="KW-1134">Transmembrane beta strand</keyword>
<dbReference type="GO" id="GO:0098046">
    <property type="term" value="C:type V protein secretion system complex"/>
    <property type="evidence" value="ECO:0007669"/>
    <property type="project" value="TreeGrafter"/>
</dbReference>
<keyword evidence="6" id="KW-0653">Protein transport</keyword>
<dbReference type="STRING" id="375.BKD09_RS18695"/>
<keyword evidence="5 10" id="KW-0812">Transmembrane</keyword>
<dbReference type="RefSeq" id="WP_041959245.1">
    <property type="nucleotide sequence ID" value="NZ_JRPN01000026.1"/>
</dbReference>
<feature type="region of interest" description="Disordered" evidence="9">
    <location>
        <begin position="52"/>
        <end position="97"/>
    </location>
</feature>
<feature type="transmembrane region" description="Helical" evidence="10">
    <location>
        <begin position="30"/>
        <end position="49"/>
    </location>
</feature>
<dbReference type="EMBL" id="JRPN01000026">
    <property type="protein sequence ID" value="KGT75194.1"/>
    <property type="molecule type" value="Genomic_DNA"/>
</dbReference>
<evidence type="ECO:0000256" key="2">
    <source>
        <dbReference type="ARBA" id="ARBA00009055"/>
    </source>
</evidence>
<dbReference type="GO" id="GO:0008320">
    <property type="term" value="F:protein transmembrane transporter activity"/>
    <property type="evidence" value="ECO:0007669"/>
    <property type="project" value="TreeGrafter"/>
</dbReference>
<dbReference type="Pfam" id="PF03865">
    <property type="entry name" value="ShlB"/>
    <property type="match status" value="1"/>
</dbReference>
<evidence type="ECO:0000256" key="8">
    <source>
        <dbReference type="ARBA" id="ARBA00023237"/>
    </source>
</evidence>
<comment type="caution">
    <text evidence="12">The sequence shown here is derived from an EMBL/GenBank/DDBJ whole genome shotgun (WGS) entry which is preliminary data.</text>
</comment>
<name>A0A0A3XPJ7_BRAJP</name>
<evidence type="ECO:0000256" key="4">
    <source>
        <dbReference type="ARBA" id="ARBA00022452"/>
    </source>
</evidence>
<evidence type="ECO:0000256" key="10">
    <source>
        <dbReference type="SAM" id="Phobius"/>
    </source>
</evidence>
<dbReference type="FunFam" id="2.40.160.50:FF:000010">
    <property type="entry name" value="Heme utilization protein"/>
    <property type="match status" value="1"/>
</dbReference>
<evidence type="ECO:0000256" key="9">
    <source>
        <dbReference type="SAM" id="MobiDB-lite"/>
    </source>
</evidence>
<dbReference type="Gene3D" id="2.40.160.50">
    <property type="entry name" value="membrane protein fhac: a member of the omp85/tpsb transporter family"/>
    <property type="match status" value="1"/>
</dbReference>
<dbReference type="GO" id="GO:0009279">
    <property type="term" value="C:cell outer membrane"/>
    <property type="evidence" value="ECO:0007669"/>
    <property type="project" value="UniProtKB-SubCell"/>
</dbReference>
<dbReference type="InterPro" id="IPR051544">
    <property type="entry name" value="TPS_OM_transporter"/>
</dbReference>
<accession>A0A0A3XPJ7</accession>
<dbReference type="PANTHER" id="PTHR34597:SF6">
    <property type="entry name" value="BLR6126 PROTEIN"/>
    <property type="match status" value="1"/>
</dbReference>
<keyword evidence="3" id="KW-0813">Transport</keyword>
<proteinExistence type="inferred from homology"/>